<dbReference type="InterPro" id="IPR001387">
    <property type="entry name" value="Cro/C1-type_HTH"/>
</dbReference>
<comment type="caution">
    <text evidence="4">The sequence shown here is derived from an EMBL/GenBank/DDBJ whole genome shotgun (WGS) entry which is preliminary data.</text>
</comment>
<dbReference type="EMBL" id="JBHFAB010000002">
    <property type="protein sequence ID" value="MFC1415629.1"/>
    <property type="molecule type" value="Genomic_DNA"/>
</dbReference>
<keyword evidence="2" id="KW-0812">Transmembrane</keyword>
<name>A0ABV6VPG1_9ACTN</name>
<organism evidence="4 5">
    <name type="scientific">Streptacidiphilus cavernicola</name>
    <dbReference type="NCBI Taxonomy" id="3342716"/>
    <lineage>
        <taxon>Bacteria</taxon>
        <taxon>Bacillati</taxon>
        <taxon>Actinomycetota</taxon>
        <taxon>Actinomycetes</taxon>
        <taxon>Kitasatosporales</taxon>
        <taxon>Streptomycetaceae</taxon>
        <taxon>Streptacidiphilus</taxon>
    </lineage>
</organism>
<keyword evidence="5" id="KW-1185">Reference proteome</keyword>
<reference evidence="4 5" key="1">
    <citation type="submission" date="2024-09" db="EMBL/GenBank/DDBJ databases">
        <authorList>
            <person name="Lee S.D."/>
        </authorList>
    </citation>
    <scope>NUCLEOTIDE SEQUENCE [LARGE SCALE GENOMIC DNA]</scope>
    <source>
        <strain evidence="4 5">N8-3</strain>
    </source>
</reference>
<feature type="compositionally biased region" description="Low complexity" evidence="1">
    <location>
        <begin position="99"/>
        <end position="128"/>
    </location>
</feature>
<accession>A0ABV6VPG1</accession>
<dbReference type="CDD" id="cd00093">
    <property type="entry name" value="HTH_XRE"/>
    <property type="match status" value="1"/>
</dbReference>
<feature type="domain" description="HTH cro/C1-type" evidence="3">
    <location>
        <begin position="22"/>
        <end position="77"/>
    </location>
</feature>
<proteinExistence type="predicted"/>
<gene>
    <name evidence="4" type="ORF">ACEZDE_03085</name>
</gene>
<dbReference type="Proteomes" id="UP001592531">
    <property type="component" value="Unassembled WGS sequence"/>
</dbReference>
<dbReference type="SMART" id="SM00530">
    <property type="entry name" value="HTH_XRE"/>
    <property type="match status" value="1"/>
</dbReference>
<evidence type="ECO:0000313" key="5">
    <source>
        <dbReference type="Proteomes" id="UP001592531"/>
    </source>
</evidence>
<dbReference type="Pfam" id="PF13560">
    <property type="entry name" value="HTH_31"/>
    <property type="match status" value="1"/>
</dbReference>
<dbReference type="InterPro" id="IPR010982">
    <property type="entry name" value="Lambda_DNA-bd_dom_sf"/>
</dbReference>
<evidence type="ECO:0000256" key="2">
    <source>
        <dbReference type="SAM" id="Phobius"/>
    </source>
</evidence>
<keyword evidence="2" id="KW-0472">Membrane</keyword>
<feature type="region of interest" description="Disordered" evidence="1">
    <location>
        <begin position="91"/>
        <end position="130"/>
    </location>
</feature>
<protein>
    <submittedName>
        <fullName evidence="4">DUF2690 domain-containing protein</fullName>
    </submittedName>
</protein>
<feature type="region of interest" description="Disordered" evidence="1">
    <location>
        <begin position="306"/>
        <end position="339"/>
    </location>
</feature>
<dbReference type="InterPro" id="IPR021224">
    <property type="entry name" value="DUF2690"/>
</dbReference>
<dbReference type="SUPFAM" id="SSF47413">
    <property type="entry name" value="lambda repressor-like DNA-binding domains"/>
    <property type="match status" value="1"/>
</dbReference>
<sequence>MASSWKPLPAHLSSPARLLTERLREVKDTRQLSLADIAGRTHYSKASWQRWLNGERLVTAQALESLLTQVGGDADALRGLLAQAAVAASTGASDDDAPDGPGARPDASPAVADAVPLPTDPLAVGSPAGPAPVGPLPVGAAPVGPGRRSPLREPRFLLSLANLAALVALIVVGVALLAAPAAHSARPRTTPTPTATATAAAAAAGTPDCVGVGCTGRDPQLTGCGADAVTLLTGNVGKVILYIRYSPSCRAAWAKLTDAAPRDTATITTNAGQSAVALVHWGYDAYSPMVDADSGTVTLRVCGQQPQGKGCTLPVSDPAARHWPSPGTPDPRSASAAVR</sequence>
<feature type="transmembrane region" description="Helical" evidence="2">
    <location>
        <begin position="156"/>
        <end position="179"/>
    </location>
</feature>
<evidence type="ECO:0000259" key="3">
    <source>
        <dbReference type="SMART" id="SM00530"/>
    </source>
</evidence>
<dbReference type="Pfam" id="PF10901">
    <property type="entry name" value="DUF2690"/>
    <property type="match status" value="1"/>
</dbReference>
<evidence type="ECO:0000313" key="4">
    <source>
        <dbReference type="EMBL" id="MFC1415629.1"/>
    </source>
</evidence>
<dbReference type="RefSeq" id="WP_380531676.1">
    <property type="nucleotide sequence ID" value="NZ_JBHFAB010000002.1"/>
</dbReference>
<evidence type="ECO:0000256" key="1">
    <source>
        <dbReference type="SAM" id="MobiDB-lite"/>
    </source>
</evidence>
<keyword evidence="2" id="KW-1133">Transmembrane helix</keyword>